<dbReference type="AlphaFoldDB" id="A0A9D9DU97"/>
<feature type="domain" description="Polymerase nucleotidyl transferase" evidence="10">
    <location>
        <begin position="8"/>
        <end position="97"/>
    </location>
</feature>
<accession>A0A9D9DU97</accession>
<dbReference type="EMBL" id="JADIMZ010000161">
    <property type="protein sequence ID" value="MBO8433653.1"/>
    <property type="molecule type" value="Genomic_DNA"/>
</dbReference>
<dbReference type="InterPro" id="IPR052038">
    <property type="entry name" value="Type-VII_TA_antitoxin"/>
</dbReference>
<evidence type="ECO:0000256" key="5">
    <source>
        <dbReference type="ARBA" id="ARBA00022723"/>
    </source>
</evidence>
<dbReference type="SUPFAM" id="SSF81301">
    <property type="entry name" value="Nucleotidyltransferase"/>
    <property type="match status" value="1"/>
</dbReference>
<evidence type="ECO:0000256" key="2">
    <source>
        <dbReference type="ARBA" id="ARBA00022649"/>
    </source>
</evidence>
<dbReference type="PANTHER" id="PTHR33571:SF14">
    <property type="entry name" value="PROTEIN ADENYLYLTRANSFERASE MJ0435-RELATED"/>
    <property type="match status" value="1"/>
</dbReference>
<dbReference type="PANTHER" id="PTHR33571">
    <property type="entry name" value="SSL8005 PROTEIN"/>
    <property type="match status" value="1"/>
</dbReference>
<evidence type="ECO:0000256" key="9">
    <source>
        <dbReference type="ARBA" id="ARBA00038276"/>
    </source>
</evidence>
<keyword evidence="4" id="KW-0548">Nucleotidyltransferase</keyword>
<keyword evidence="8" id="KW-0460">Magnesium</keyword>
<evidence type="ECO:0000313" key="12">
    <source>
        <dbReference type="Proteomes" id="UP000823612"/>
    </source>
</evidence>
<dbReference type="Proteomes" id="UP000823612">
    <property type="component" value="Unassembled WGS sequence"/>
</dbReference>
<dbReference type="CDD" id="cd05403">
    <property type="entry name" value="NT_KNTase_like"/>
    <property type="match status" value="1"/>
</dbReference>
<evidence type="ECO:0000256" key="4">
    <source>
        <dbReference type="ARBA" id="ARBA00022695"/>
    </source>
</evidence>
<evidence type="ECO:0000256" key="7">
    <source>
        <dbReference type="ARBA" id="ARBA00022840"/>
    </source>
</evidence>
<name>A0A9D9DU97_9BACT</name>
<keyword evidence="6" id="KW-0547">Nucleotide-binding</keyword>
<keyword evidence="3" id="KW-0808">Transferase</keyword>
<evidence type="ECO:0000313" key="11">
    <source>
        <dbReference type="EMBL" id="MBO8433653.1"/>
    </source>
</evidence>
<dbReference type="InterPro" id="IPR043519">
    <property type="entry name" value="NT_sf"/>
</dbReference>
<reference evidence="11" key="2">
    <citation type="journal article" date="2021" name="PeerJ">
        <title>Extensive microbial diversity within the chicken gut microbiome revealed by metagenomics and culture.</title>
        <authorList>
            <person name="Gilroy R."/>
            <person name="Ravi A."/>
            <person name="Getino M."/>
            <person name="Pursley I."/>
            <person name="Horton D.L."/>
            <person name="Alikhan N.F."/>
            <person name="Baker D."/>
            <person name="Gharbi K."/>
            <person name="Hall N."/>
            <person name="Watson M."/>
            <person name="Adriaenssens E.M."/>
            <person name="Foster-Nyarko E."/>
            <person name="Jarju S."/>
            <person name="Secka A."/>
            <person name="Antonio M."/>
            <person name="Oren A."/>
            <person name="Chaudhuri R.R."/>
            <person name="La Ragione R."/>
            <person name="Hildebrand F."/>
            <person name="Pallen M.J."/>
        </authorList>
    </citation>
    <scope>NUCLEOTIDE SEQUENCE</scope>
    <source>
        <strain evidence="11">2889</strain>
    </source>
</reference>
<evidence type="ECO:0000259" key="10">
    <source>
        <dbReference type="Pfam" id="PF01909"/>
    </source>
</evidence>
<evidence type="ECO:0000256" key="3">
    <source>
        <dbReference type="ARBA" id="ARBA00022679"/>
    </source>
</evidence>
<comment type="similarity">
    <text evidence="9">Belongs to the MntA antitoxin family.</text>
</comment>
<keyword evidence="2" id="KW-1277">Toxin-antitoxin system</keyword>
<protein>
    <submittedName>
        <fullName evidence="11">Nucleotidyltransferase family protein</fullName>
    </submittedName>
</protein>
<evidence type="ECO:0000256" key="1">
    <source>
        <dbReference type="ARBA" id="ARBA00001946"/>
    </source>
</evidence>
<dbReference type="GO" id="GO:0005524">
    <property type="term" value="F:ATP binding"/>
    <property type="evidence" value="ECO:0007669"/>
    <property type="project" value="UniProtKB-KW"/>
</dbReference>
<sequence>MLTLEECKRQLAEFKQLSGKKYGIRKIGIFGSVARNEQNEGSDIDILVELEEPRLSLMYDLQVRLSEMFQCSVDLVRYRDSLRSSFKEQIRKETIYV</sequence>
<dbReference type="GO" id="GO:0046872">
    <property type="term" value="F:metal ion binding"/>
    <property type="evidence" value="ECO:0007669"/>
    <property type="project" value="UniProtKB-KW"/>
</dbReference>
<dbReference type="InterPro" id="IPR002934">
    <property type="entry name" value="Polymerase_NTP_transf_dom"/>
</dbReference>
<evidence type="ECO:0000256" key="8">
    <source>
        <dbReference type="ARBA" id="ARBA00022842"/>
    </source>
</evidence>
<comment type="caution">
    <text evidence="11">The sequence shown here is derived from an EMBL/GenBank/DDBJ whole genome shotgun (WGS) entry which is preliminary data.</text>
</comment>
<gene>
    <name evidence="11" type="ORF">IAB08_10245</name>
</gene>
<keyword evidence="7" id="KW-0067">ATP-binding</keyword>
<dbReference type="Pfam" id="PF01909">
    <property type="entry name" value="NTP_transf_2"/>
    <property type="match status" value="1"/>
</dbReference>
<dbReference type="GO" id="GO:0016779">
    <property type="term" value="F:nucleotidyltransferase activity"/>
    <property type="evidence" value="ECO:0007669"/>
    <property type="project" value="UniProtKB-KW"/>
</dbReference>
<evidence type="ECO:0000256" key="6">
    <source>
        <dbReference type="ARBA" id="ARBA00022741"/>
    </source>
</evidence>
<reference evidence="11" key="1">
    <citation type="submission" date="2020-10" db="EMBL/GenBank/DDBJ databases">
        <authorList>
            <person name="Gilroy R."/>
        </authorList>
    </citation>
    <scope>NUCLEOTIDE SEQUENCE</scope>
    <source>
        <strain evidence="11">2889</strain>
    </source>
</reference>
<comment type="cofactor">
    <cofactor evidence="1">
        <name>Mg(2+)</name>
        <dbReference type="ChEBI" id="CHEBI:18420"/>
    </cofactor>
</comment>
<dbReference type="Gene3D" id="3.30.460.10">
    <property type="entry name" value="Beta Polymerase, domain 2"/>
    <property type="match status" value="1"/>
</dbReference>
<proteinExistence type="inferred from homology"/>
<keyword evidence="5" id="KW-0479">Metal-binding</keyword>
<organism evidence="11 12">
    <name type="scientific">Candidatus Pullibacteroides excrementavium</name>
    <dbReference type="NCBI Taxonomy" id="2840905"/>
    <lineage>
        <taxon>Bacteria</taxon>
        <taxon>Pseudomonadati</taxon>
        <taxon>Bacteroidota</taxon>
        <taxon>Bacteroidia</taxon>
        <taxon>Bacteroidales</taxon>
        <taxon>Candidatus Pullibacteroides</taxon>
    </lineage>
</organism>